<evidence type="ECO:0000256" key="11">
    <source>
        <dbReference type="ARBA" id="ARBA00022989"/>
    </source>
</evidence>
<accession>A0A0W0CXF1</accession>
<evidence type="ECO:0000256" key="10">
    <source>
        <dbReference type="ARBA" id="ARBA00022824"/>
    </source>
</evidence>
<dbReference type="Gene3D" id="3.40.50.2000">
    <property type="entry name" value="Glycogen Phosphorylase B"/>
    <property type="match status" value="2"/>
</dbReference>
<comment type="function">
    <text evidence="1 15">Mannosylates Man(2)GlcNAc(2)-dolichol diphosphate and Man(1)GlcNAc(2)-dolichol diphosphate to form Man(3)GlcNAc(2)-dolichol diphosphate.</text>
</comment>
<comment type="subcellular location">
    <subcellularLocation>
        <location evidence="2 15">Endoplasmic reticulum membrane</location>
    </subcellularLocation>
</comment>
<dbReference type="GO" id="GO:0006488">
    <property type="term" value="P:dolichol-linked oligosaccharide biosynthetic process"/>
    <property type="evidence" value="ECO:0007669"/>
    <property type="project" value="EnsemblFungi"/>
</dbReference>
<comment type="caution">
    <text evidence="18">The sequence shown here is derived from an EMBL/GenBank/DDBJ whole genome shotgun (WGS) entry which is preliminary data.</text>
</comment>
<dbReference type="InterPro" id="IPR001296">
    <property type="entry name" value="Glyco_trans_1"/>
</dbReference>
<evidence type="ECO:0000256" key="8">
    <source>
        <dbReference type="ARBA" id="ARBA00022679"/>
    </source>
</evidence>
<evidence type="ECO:0000259" key="17">
    <source>
        <dbReference type="Pfam" id="PF13439"/>
    </source>
</evidence>
<dbReference type="PANTHER" id="PTHR45918:SF1">
    <property type="entry name" value="ALPHA-1,3_1,6-MANNOSYLTRANSFERASE ALG2"/>
    <property type="match status" value="1"/>
</dbReference>
<dbReference type="PANTHER" id="PTHR45918">
    <property type="entry name" value="ALPHA-1,3/1,6-MANNOSYLTRANSFERASE ALG2"/>
    <property type="match status" value="1"/>
</dbReference>
<comment type="pathway">
    <text evidence="3 15">Protein modification; protein glycosylation.</text>
</comment>
<evidence type="ECO:0000256" key="12">
    <source>
        <dbReference type="ARBA" id="ARBA00023136"/>
    </source>
</evidence>
<dbReference type="VEuPathDB" id="FungiDB:GWK60_M05687"/>
<evidence type="ECO:0000313" key="19">
    <source>
        <dbReference type="Proteomes" id="UP000054886"/>
    </source>
</evidence>
<dbReference type="AlphaFoldDB" id="A0A0W0CXF1"/>
<evidence type="ECO:0000256" key="3">
    <source>
        <dbReference type="ARBA" id="ARBA00004922"/>
    </source>
</evidence>
<comment type="catalytic activity">
    <reaction evidence="14 15">
        <text>an alpha-D-Man-(1-&gt;3)-beta-D-Man-(1-&gt;4)-beta-D-GlcNAc-(1-&gt;4)-alpha-D-GlcNAc-diphospho-di-trans,poly-cis-dolichol + GDP-alpha-D-mannose = an alpha-D-Man-(1-&gt;3)-[alpha-D-Man-(1-&gt;6)]-beta-D-Man-(1-&gt;4)-beta-D-GlcNAc-(1-&gt;4)-alpha-D-GlcNAc-diphospho-di-trans,poly-cis-dolichol + GDP + H(+)</text>
        <dbReference type="Rhea" id="RHEA:29519"/>
        <dbReference type="Rhea" id="RHEA-COMP:19513"/>
        <dbReference type="Rhea" id="RHEA-COMP:19515"/>
        <dbReference type="ChEBI" id="CHEBI:15378"/>
        <dbReference type="ChEBI" id="CHEBI:57527"/>
        <dbReference type="ChEBI" id="CHEBI:58189"/>
        <dbReference type="ChEBI" id="CHEBI:132510"/>
        <dbReference type="ChEBI" id="CHEBI:132511"/>
        <dbReference type="EC" id="2.4.1.257"/>
    </reaction>
    <physiologicalReaction direction="left-to-right" evidence="14 15">
        <dbReference type="Rhea" id="RHEA:29520"/>
    </physiologicalReaction>
</comment>
<evidence type="ECO:0000256" key="4">
    <source>
        <dbReference type="ARBA" id="ARBA00011969"/>
    </source>
</evidence>
<dbReference type="VEuPathDB" id="FungiDB:B1J91_M05731g"/>
<evidence type="ECO:0000256" key="13">
    <source>
        <dbReference type="ARBA" id="ARBA00045103"/>
    </source>
</evidence>
<dbReference type="GO" id="GO:0004378">
    <property type="term" value="F:GDP-Man:Man(1)GlcNAc(2)-PP-Dol alpha-1,3-mannosyltransferase activity"/>
    <property type="evidence" value="ECO:0007669"/>
    <property type="project" value="UniProtKB-UniRule"/>
</dbReference>
<dbReference type="EC" id="2.4.1.132" evidence="5 15"/>
<proteinExistence type="inferred from homology"/>
<keyword evidence="8 15" id="KW-0808">Transferase</keyword>
<evidence type="ECO:0000256" key="1">
    <source>
        <dbReference type="ARBA" id="ARBA00003142"/>
    </source>
</evidence>
<name>A0A0W0CXF1_CANGB</name>
<evidence type="ECO:0000256" key="15">
    <source>
        <dbReference type="RuleBase" id="RU367136"/>
    </source>
</evidence>
<dbReference type="GO" id="GO:0005789">
    <property type="term" value="C:endoplasmic reticulum membrane"/>
    <property type="evidence" value="ECO:0007669"/>
    <property type="project" value="UniProtKB-SubCell"/>
</dbReference>
<dbReference type="Pfam" id="PF00534">
    <property type="entry name" value="Glycos_transf_1"/>
    <property type="match status" value="1"/>
</dbReference>
<reference evidence="18 19" key="1">
    <citation type="submission" date="2015-10" db="EMBL/GenBank/DDBJ databases">
        <title>Draft genomes sequences of Candida glabrata isolates 1A, 1B, 2A, 2B, 3A and 3B.</title>
        <authorList>
            <person name="Haavelsrud O.E."/>
            <person name="Gaustad P."/>
        </authorList>
    </citation>
    <scope>NUCLEOTIDE SEQUENCE [LARGE SCALE GENOMIC DNA]</scope>
    <source>
        <strain evidence="18">910700640</strain>
    </source>
</reference>
<keyword evidence="11 15" id="KW-1133">Transmembrane helix</keyword>
<keyword evidence="10 15" id="KW-0256">Endoplasmic reticulum</keyword>
<dbReference type="GO" id="GO:0102704">
    <property type="term" value="F:GDP-Man:Man(2)GlcNAc(2)-PP-Dol alpha-1,6-mannosyltransferase activity"/>
    <property type="evidence" value="ECO:0007669"/>
    <property type="project" value="UniProtKB-UniRule"/>
</dbReference>
<evidence type="ECO:0000256" key="14">
    <source>
        <dbReference type="ARBA" id="ARBA00045104"/>
    </source>
</evidence>
<feature type="transmembrane region" description="Helical" evidence="15">
    <location>
        <begin position="439"/>
        <end position="457"/>
    </location>
</feature>
<feature type="domain" description="Glycosyl transferase family 1" evidence="16">
    <location>
        <begin position="215"/>
        <end position="393"/>
    </location>
</feature>
<sequence>MVPAKKLKIAFVHPDLGIGGAERLVVDAALGLQEAGHEVIIYTSHCDKTHCFEEVKNGTLKVEVFGDFLPTDLGKRFFIVFANLRQLYLTAKVVLSGRSKDKDVFIIDQLSTCVPFFKLANNKVLFYCHFPDQLLAIRTNWIKSLYRIPFDILEQFTMYCSDEVVVNSNFTKSMYKKTFKYLQKNPNVIYPCVDTDTETLINDRDMQIGNLLVGKCPNFYLSINRYERKKNIELAIQAFAKASVENTNLVVCGGYDPRIHENVQYLQELTCLCKELDLSYTVNHYSDFIEDSYSVNEIEKLFGAKVIFLTSISSSLKEFLIQNMQLLLYTPSYEHFGIVPLEAMKYGKPVLAVNNGGPVETVVSYQKEDNEKSTTGWLRSADADEWASALIESKEVLNQNPELFKNNGPKRVIELFSRKAMTQEFETNIKLALRHTSNISIIYVVSIIFAVLLKVFVF</sequence>
<dbReference type="InterPro" id="IPR028098">
    <property type="entry name" value="Glyco_trans_4-like_N"/>
</dbReference>
<keyword evidence="12 15" id="KW-0472">Membrane</keyword>
<dbReference type="CDD" id="cd03805">
    <property type="entry name" value="GT4_ALG2-like"/>
    <property type="match status" value="1"/>
</dbReference>
<protein>
    <recommendedName>
        <fullName evidence="6 15">Alpha-1,3/1,6-mannosyltransferase ALG2</fullName>
        <ecNumber evidence="5 15">2.4.1.132</ecNumber>
        <ecNumber evidence="4 15">2.4.1.257</ecNumber>
    </recommendedName>
    <alternativeName>
        <fullName evidence="15">GDP-Man:Man(1)GlcNAc(2)-PP-Dol alpha-1,3-mannosyltransferase</fullName>
    </alternativeName>
</protein>
<dbReference type="InterPro" id="IPR027054">
    <property type="entry name" value="ALG2"/>
</dbReference>
<comment type="catalytic activity">
    <reaction evidence="13 15">
        <text>a beta-D-Man-(1-&gt;4)-beta-D-GlcNAc-(1-&gt;4)-alpha-D-GlcNAc-diphospho-di-trans,poly-cis-dolichol + GDP-alpha-D-mannose = an alpha-D-Man-(1-&gt;3)-beta-D-Man-(1-&gt;4)-beta-D-GlcNAc-(1-&gt;4)-alpha-D-GlcNAc-diphospho-di-trans,poly-cis-dolichol + GDP + H(+)</text>
        <dbReference type="Rhea" id="RHEA:29515"/>
        <dbReference type="Rhea" id="RHEA-COMP:19511"/>
        <dbReference type="Rhea" id="RHEA-COMP:19513"/>
        <dbReference type="ChEBI" id="CHEBI:15378"/>
        <dbReference type="ChEBI" id="CHEBI:57527"/>
        <dbReference type="ChEBI" id="CHEBI:58189"/>
        <dbReference type="ChEBI" id="CHEBI:58472"/>
        <dbReference type="ChEBI" id="CHEBI:132510"/>
        <dbReference type="EC" id="2.4.1.132"/>
    </reaction>
    <physiologicalReaction direction="left-to-right" evidence="13 15">
        <dbReference type="Rhea" id="RHEA:29516"/>
    </physiologicalReaction>
</comment>
<gene>
    <name evidence="18" type="ORF">AO440_004101</name>
</gene>
<dbReference type="SUPFAM" id="SSF53756">
    <property type="entry name" value="UDP-Glycosyltransferase/glycogen phosphorylase"/>
    <property type="match status" value="1"/>
</dbReference>
<dbReference type="Pfam" id="PF13439">
    <property type="entry name" value="Glyco_transf_4"/>
    <property type="match status" value="1"/>
</dbReference>
<dbReference type="EC" id="2.4.1.257" evidence="4 15"/>
<feature type="domain" description="Glycosyltransferase subfamily 4-like N-terminal" evidence="17">
    <location>
        <begin position="18"/>
        <end position="196"/>
    </location>
</feature>
<evidence type="ECO:0000256" key="6">
    <source>
        <dbReference type="ARBA" id="ARBA00019218"/>
    </source>
</evidence>
<dbReference type="Proteomes" id="UP000054886">
    <property type="component" value="Unassembled WGS sequence"/>
</dbReference>
<keyword evidence="9 15" id="KW-0812">Transmembrane</keyword>
<comment type="similarity">
    <text evidence="15">Belongs to the glycosyltransferase group 1 family.</text>
</comment>
<evidence type="ECO:0000256" key="9">
    <source>
        <dbReference type="ARBA" id="ARBA00022692"/>
    </source>
</evidence>
<dbReference type="VEuPathDB" id="FungiDB:CAGL0M05731g"/>
<dbReference type="GO" id="GO:0033164">
    <property type="term" value="F:initiation-specific glycolipid 1,6-alpha-mannosyltransferase activity"/>
    <property type="evidence" value="ECO:0007669"/>
    <property type="project" value="EnsemblFungi"/>
</dbReference>
<evidence type="ECO:0000256" key="5">
    <source>
        <dbReference type="ARBA" id="ARBA00012649"/>
    </source>
</evidence>
<evidence type="ECO:0000313" key="18">
    <source>
        <dbReference type="EMBL" id="KTB04250.1"/>
    </source>
</evidence>
<evidence type="ECO:0000259" key="16">
    <source>
        <dbReference type="Pfam" id="PF00534"/>
    </source>
</evidence>
<evidence type="ECO:0000256" key="7">
    <source>
        <dbReference type="ARBA" id="ARBA00022676"/>
    </source>
</evidence>
<dbReference type="UniPathway" id="UPA00378"/>
<keyword evidence="7 15" id="KW-0328">Glycosyltransferase</keyword>
<dbReference type="VEuPathDB" id="FungiDB:GVI51_M05687"/>
<evidence type="ECO:0000256" key="2">
    <source>
        <dbReference type="ARBA" id="ARBA00004586"/>
    </source>
</evidence>
<dbReference type="EMBL" id="LLZZ01000117">
    <property type="protein sequence ID" value="KTB04250.1"/>
    <property type="molecule type" value="Genomic_DNA"/>
</dbReference>
<organism evidence="18 19">
    <name type="scientific">Candida glabrata</name>
    <name type="common">Yeast</name>
    <name type="synonym">Torulopsis glabrata</name>
    <dbReference type="NCBI Taxonomy" id="5478"/>
    <lineage>
        <taxon>Eukaryota</taxon>
        <taxon>Fungi</taxon>
        <taxon>Dikarya</taxon>
        <taxon>Ascomycota</taxon>
        <taxon>Saccharomycotina</taxon>
        <taxon>Saccharomycetes</taxon>
        <taxon>Saccharomycetales</taxon>
        <taxon>Saccharomycetaceae</taxon>
        <taxon>Nakaseomyces</taxon>
    </lineage>
</organism>